<keyword evidence="5 8" id="KW-0472">Membrane</keyword>
<dbReference type="GO" id="GO:0007635">
    <property type="term" value="P:chemosensory behavior"/>
    <property type="evidence" value="ECO:0007669"/>
    <property type="project" value="TreeGrafter"/>
</dbReference>
<evidence type="ECO:0000256" key="6">
    <source>
        <dbReference type="ARBA" id="ARBA00023170"/>
    </source>
</evidence>
<dbReference type="InterPro" id="IPR013604">
    <property type="entry name" value="7TM_chemorcpt"/>
</dbReference>
<dbReference type="GO" id="GO:0008049">
    <property type="term" value="P:male courtship behavior"/>
    <property type="evidence" value="ECO:0007669"/>
    <property type="project" value="TreeGrafter"/>
</dbReference>
<dbReference type="PANTHER" id="PTHR21143">
    <property type="entry name" value="INVERTEBRATE GUSTATORY RECEPTOR"/>
    <property type="match status" value="1"/>
</dbReference>
<feature type="transmembrane region" description="Helical" evidence="8">
    <location>
        <begin position="248"/>
        <end position="268"/>
    </location>
</feature>
<protein>
    <recommendedName>
        <fullName evidence="8">Gustatory receptor</fullName>
    </recommendedName>
</protein>
<feature type="transmembrane region" description="Helical" evidence="8">
    <location>
        <begin position="163"/>
        <end position="184"/>
    </location>
</feature>
<organism evidence="9">
    <name type="scientific">Menopon gallinae</name>
    <name type="common">poultry shaft louse</name>
    <dbReference type="NCBI Taxonomy" id="328185"/>
    <lineage>
        <taxon>Eukaryota</taxon>
        <taxon>Metazoa</taxon>
        <taxon>Ecdysozoa</taxon>
        <taxon>Arthropoda</taxon>
        <taxon>Hexapoda</taxon>
        <taxon>Insecta</taxon>
        <taxon>Pterygota</taxon>
        <taxon>Neoptera</taxon>
        <taxon>Paraneoptera</taxon>
        <taxon>Psocodea</taxon>
        <taxon>Troctomorpha</taxon>
        <taxon>Phthiraptera</taxon>
        <taxon>Amblycera</taxon>
        <taxon>Menoponidae</taxon>
        <taxon>Menopon</taxon>
    </lineage>
</organism>
<dbReference type="EMBL" id="JARGDH010000003">
    <property type="protein sequence ID" value="KAL0273156.1"/>
    <property type="molecule type" value="Genomic_DNA"/>
</dbReference>
<feature type="transmembrane region" description="Helical" evidence="8">
    <location>
        <begin position="40"/>
        <end position="57"/>
    </location>
</feature>
<comment type="similarity">
    <text evidence="8">Belongs to the insect chemoreceptor superfamily. Gustatory receptor (GR) family.</text>
</comment>
<accession>A0AAW2HTU1</accession>
<evidence type="ECO:0000256" key="3">
    <source>
        <dbReference type="ARBA" id="ARBA00022692"/>
    </source>
</evidence>
<dbReference type="GO" id="GO:0030424">
    <property type="term" value="C:axon"/>
    <property type="evidence" value="ECO:0007669"/>
    <property type="project" value="TreeGrafter"/>
</dbReference>
<evidence type="ECO:0000256" key="7">
    <source>
        <dbReference type="ARBA" id="ARBA00023224"/>
    </source>
</evidence>
<dbReference type="GO" id="GO:0007165">
    <property type="term" value="P:signal transduction"/>
    <property type="evidence" value="ECO:0007669"/>
    <property type="project" value="UniProtKB-KW"/>
</dbReference>
<evidence type="ECO:0000256" key="2">
    <source>
        <dbReference type="ARBA" id="ARBA00022475"/>
    </source>
</evidence>
<dbReference type="GO" id="GO:0030425">
    <property type="term" value="C:dendrite"/>
    <property type="evidence" value="ECO:0007669"/>
    <property type="project" value="TreeGrafter"/>
</dbReference>
<keyword evidence="2 8" id="KW-1003">Cell membrane</keyword>
<comment type="function">
    <text evidence="8">Gustatory receptor which mediates acceptance or avoidance behavior, depending on its substrates.</text>
</comment>
<evidence type="ECO:0000256" key="4">
    <source>
        <dbReference type="ARBA" id="ARBA00022989"/>
    </source>
</evidence>
<dbReference type="GO" id="GO:0005886">
    <property type="term" value="C:plasma membrane"/>
    <property type="evidence" value="ECO:0007669"/>
    <property type="project" value="UniProtKB-SubCell"/>
</dbReference>
<comment type="caution">
    <text evidence="9">The sequence shown here is derived from an EMBL/GenBank/DDBJ whole genome shotgun (WGS) entry which is preliminary data.</text>
</comment>
<feature type="transmembrane region" description="Helical" evidence="8">
    <location>
        <begin position="125"/>
        <end position="143"/>
    </location>
</feature>
<keyword evidence="3 8" id="KW-0812">Transmembrane</keyword>
<keyword evidence="7 8" id="KW-0807">Transducer</keyword>
<evidence type="ECO:0000256" key="8">
    <source>
        <dbReference type="RuleBase" id="RU363108"/>
    </source>
</evidence>
<gene>
    <name evidence="9" type="ORF">PYX00_005899</name>
</gene>
<dbReference type="PANTHER" id="PTHR21143:SF133">
    <property type="entry name" value="GUSTATORY AND PHEROMONE RECEPTOR 32A-RELATED"/>
    <property type="match status" value="1"/>
</dbReference>
<dbReference type="GO" id="GO:0050909">
    <property type="term" value="P:sensory perception of taste"/>
    <property type="evidence" value="ECO:0007669"/>
    <property type="project" value="InterPro"/>
</dbReference>
<name>A0AAW2HTU1_9NEOP</name>
<dbReference type="Pfam" id="PF08395">
    <property type="entry name" value="7tm_7"/>
    <property type="match status" value="1"/>
</dbReference>
<evidence type="ECO:0000313" key="9">
    <source>
        <dbReference type="EMBL" id="KAL0273156.1"/>
    </source>
</evidence>
<comment type="subcellular location">
    <subcellularLocation>
        <location evidence="1 8">Cell membrane</location>
        <topology evidence="1 8">Multi-pass membrane protein</topology>
    </subcellularLocation>
</comment>
<reference evidence="9" key="1">
    <citation type="journal article" date="2024" name="Gigascience">
        <title>Chromosome-level genome of the poultry shaft louse Menopon gallinae provides insight into the host-switching and adaptive evolution of parasitic lice.</title>
        <authorList>
            <person name="Xu Y."/>
            <person name="Ma L."/>
            <person name="Liu S."/>
            <person name="Liang Y."/>
            <person name="Liu Q."/>
            <person name="He Z."/>
            <person name="Tian L."/>
            <person name="Duan Y."/>
            <person name="Cai W."/>
            <person name="Li H."/>
            <person name="Song F."/>
        </authorList>
    </citation>
    <scope>NUCLEOTIDE SEQUENCE</scope>
    <source>
        <strain evidence="9">Cailab_2023a</strain>
    </source>
</reference>
<dbReference type="AlphaFoldDB" id="A0AAW2HTU1"/>
<evidence type="ECO:0000256" key="5">
    <source>
        <dbReference type="ARBA" id="ARBA00023136"/>
    </source>
</evidence>
<keyword evidence="6 8" id="KW-0675">Receptor</keyword>
<proteinExistence type="inferred from homology"/>
<sequence length="416" mass="47351">MDVYGLIRASTYLQYFGLSIPIYTIDNNGNLVMRKRMTRAEIAIVVTILVMEGTLTFQNRSKLSLTIIGILSIMSQILNTTLSLVTVLVVQRKFRLTKTIFDSLKTLNSVITLQKNQVKTMKLHLSLWAFVVLVIAFIISAMMTLYNTINEQILATLVTLRLYLQPIAVLIQFLTLATLIQFYLEWVNKQLASVKPHEPEYNRPFITVRRHAGESDGCKTVHKIERLRQIYGQIQDLKTNLNRIYSPMLWLDITVTFFQILLFLFVNLVEVQSLGEGANTPGFHYRGFWVTFLVLKLVDVVRICGRVAEAGKEIGTTVHRVFSSSFCERVRSELTAFSLELLHRDPYFNAFKLITIDYSLTSSLLRGVIMQLIALMQINLPAVKDVKDLLEILGAPTNPTGNPITNSSDNFSTFNR</sequence>
<feature type="transmembrane region" description="Helical" evidence="8">
    <location>
        <begin position="63"/>
        <end position="90"/>
    </location>
</feature>
<comment type="caution">
    <text evidence="8">Lacks conserved residue(s) required for the propagation of feature annotation.</text>
</comment>
<evidence type="ECO:0000256" key="1">
    <source>
        <dbReference type="ARBA" id="ARBA00004651"/>
    </source>
</evidence>
<keyword evidence="4 8" id="KW-1133">Transmembrane helix</keyword>
<dbReference type="GO" id="GO:0043025">
    <property type="term" value="C:neuronal cell body"/>
    <property type="evidence" value="ECO:0007669"/>
    <property type="project" value="TreeGrafter"/>
</dbReference>